<organism evidence="1">
    <name type="scientific">Mytilinidion resinicola</name>
    <dbReference type="NCBI Taxonomy" id="574789"/>
    <lineage>
        <taxon>Eukaryota</taxon>
        <taxon>Fungi</taxon>
        <taxon>Dikarya</taxon>
        <taxon>Ascomycota</taxon>
        <taxon>Pezizomycotina</taxon>
        <taxon>Dothideomycetes</taxon>
        <taxon>Pleosporomycetidae</taxon>
        <taxon>Mytilinidiales</taxon>
        <taxon>Mytilinidiaceae</taxon>
        <taxon>Mytilinidion</taxon>
    </lineage>
</organism>
<reference evidence="3" key="3">
    <citation type="submission" date="2025-04" db="UniProtKB">
        <authorList>
            <consortium name="RefSeq"/>
        </authorList>
    </citation>
    <scope>IDENTIFICATION</scope>
    <source>
        <strain evidence="3">CBS 304.34</strain>
    </source>
</reference>
<keyword evidence="2" id="KW-1185">Reference proteome</keyword>
<dbReference type="AlphaFoldDB" id="A0A6A6YG22"/>
<dbReference type="Proteomes" id="UP000504636">
    <property type="component" value="Unplaced"/>
</dbReference>
<evidence type="ECO:0000313" key="2">
    <source>
        <dbReference type="Proteomes" id="UP000504636"/>
    </source>
</evidence>
<name>A0A6A6YG22_9PEZI</name>
<sequence>MRARCESQRVPIVATTRGGPRRRRNIGRVAVERGVRMHIDSNSSSLLEVCLWLPFLASFWPILRNQDVPLSRFCLPPCCFQHHAEKLRLAVFSAHHLINPAMSNSASTK</sequence>
<dbReference type="EMBL" id="MU003706">
    <property type="protein sequence ID" value="KAF2806837.1"/>
    <property type="molecule type" value="Genomic_DNA"/>
</dbReference>
<reference evidence="1 3" key="1">
    <citation type="journal article" date="2020" name="Stud. Mycol.">
        <title>101 Dothideomycetes genomes: a test case for predicting lifestyles and emergence of pathogens.</title>
        <authorList>
            <person name="Haridas S."/>
            <person name="Albert R."/>
            <person name="Binder M."/>
            <person name="Bloem J."/>
            <person name="Labutti K."/>
            <person name="Salamov A."/>
            <person name="Andreopoulos B."/>
            <person name="Baker S."/>
            <person name="Barry K."/>
            <person name="Bills G."/>
            <person name="Bluhm B."/>
            <person name="Cannon C."/>
            <person name="Castanera R."/>
            <person name="Culley D."/>
            <person name="Daum C."/>
            <person name="Ezra D."/>
            <person name="Gonzalez J."/>
            <person name="Henrissat B."/>
            <person name="Kuo A."/>
            <person name="Liang C."/>
            <person name="Lipzen A."/>
            <person name="Lutzoni F."/>
            <person name="Magnuson J."/>
            <person name="Mondo S."/>
            <person name="Nolan M."/>
            <person name="Ohm R."/>
            <person name="Pangilinan J."/>
            <person name="Park H.-J."/>
            <person name="Ramirez L."/>
            <person name="Alfaro M."/>
            <person name="Sun H."/>
            <person name="Tritt A."/>
            <person name="Yoshinaga Y."/>
            <person name="Zwiers L.-H."/>
            <person name="Turgeon B."/>
            <person name="Goodwin S."/>
            <person name="Spatafora J."/>
            <person name="Crous P."/>
            <person name="Grigoriev I."/>
        </authorList>
    </citation>
    <scope>NUCLEOTIDE SEQUENCE</scope>
    <source>
        <strain evidence="1 3">CBS 304.34</strain>
    </source>
</reference>
<protein>
    <submittedName>
        <fullName evidence="1 3">Uncharacterized protein</fullName>
    </submittedName>
</protein>
<evidence type="ECO:0000313" key="1">
    <source>
        <dbReference type="EMBL" id="KAF2806837.1"/>
    </source>
</evidence>
<accession>A0A6A6YG22</accession>
<gene>
    <name evidence="1 3" type="ORF">BDZ99DRAFT_86313</name>
</gene>
<dbReference type="GeneID" id="54469871"/>
<dbReference type="RefSeq" id="XP_033573801.1">
    <property type="nucleotide sequence ID" value="XM_033728978.1"/>
</dbReference>
<proteinExistence type="predicted"/>
<evidence type="ECO:0000313" key="3">
    <source>
        <dbReference type="RefSeq" id="XP_033573801.1"/>
    </source>
</evidence>
<reference evidence="3" key="2">
    <citation type="submission" date="2020-04" db="EMBL/GenBank/DDBJ databases">
        <authorList>
            <consortium name="NCBI Genome Project"/>
        </authorList>
    </citation>
    <scope>NUCLEOTIDE SEQUENCE</scope>
    <source>
        <strain evidence="3">CBS 304.34</strain>
    </source>
</reference>